<sequence>MMASEDPLELPVGLSEKQFTQSIVRLEGRLAKMERDATTKFQRQNATLTRSFKDMETQIGRSLNNIKARAGSILAPLAAALGGRQLIAMTSAWTDITSRVNNAAGSMDRGTDVMERVSDMARRTYSDLRMTADSYISFASVLGDLGVATNTQLDFVESLNNALVVSGAKGDVASRVMNALSNAMALGTLQGDNLNTVIASGGRVAQALAASMGVTTLELRKMGRDGKIGRAELLGITSQMAKLRDEAAAMPATIQDGFMLLNNALLEYIGRGDDAVGISARIADALTIIADNFDTVADKGLKVAAVLAGAVLGRSVAALAVRFGTGAVEIMKYVTAMRAASSVGGLAAALGGMSAAAGPLGILLGGVVAGGLVMYSDAALKAEGRTQRVSDELERLGLVAPPAASAIDAVGSALDGLDGRLANLRDLREELEKVSTVDLQSIVDRAGSAGGLFGGWGRGGEEKDALSAVRDLAVEFGALRISADDVIRSLESIDTSSFTEDGREIISLLANHVRATSAMRDAIAQSGMSDILSDQLEAVRELDRYLKGLQYDDIASETIAQLMAVRVALQEGTMSAYEAQQALQDIGEADPNVAPFLGRIAQMTGALADLIRTADRASAAAALASDPSLAARAAAATEYGASRSEGQRIEREAADYVTEANRRNGLTREALALENEIASVRRQSLSDEVQLTEAQIRHIAAGNLAAQDARREQGRSGRRRDDTPYTDAVKSIREETQAFQIEAAAILSVADGTRDYGDALEFARKRAELLHAAQQQGRAMTPELMAEIDALAQAYVTAGLGAEEAAEKLGKIKEASDTGRATLEDFFGSIIDGSKSAREAVADLLMQIAKVQMVKGMMGLIGSTSWGGGLINAIGSGLSYDTGGYTGPGGRYQPAGIVHKGEVVWSQDDVSRVGGPAAAEMLRQTAGIPGYSEGGLVGMRLPAMSSLTTADHAGPQSMSVAITVDVSGAQGDAAIEERAAVGARAAMTQVLSDYDKRFNVKVRNAMVERRKTR</sequence>
<organism evidence="3 4">
    <name type="scientific">Ketogulonicigenium vulgare (strain WSH-001)</name>
    <dbReference type="NCBI Taxonomy" id="759362"/>
    <lineage>
        <taxon>Bacteria</taxon>
        <taxon>Pseudomonadati</taxon>
        <taxon>Pseudomonadota</taxon>
        <taxon>Alphaproteobacteria</taxon>
        <taxon>Rhodobacterales</taxon>
        <taxon>Roseobacteraceae</taxon>
        <taxon>Ketogulonicigenium</taxon>
    </lineage>
</organism>
<evidence type="ECO:0000313" key="3">
    <source>
        <dbReference type="EMBL" id="AEM41405.1"/>
    </source>
</evidence>
<keyword evidence="4" id="KW-1185">Reference proteome</keyword>
<dbReference type="EMBL" id="CP002018">
    <property type="protein sequence ID" value="AEM41405.1"/>
    <property type="molecule type" value="Genomic_DNA"/>
</dbReference>
<dbReference type="OrthoDB" id="7311517at2"/>
<dbReference type="HOGENOM" id="CLU_316616_0_0_5"/>
<evidence type="ECO:0000313" key="4">
    <source>
        <dbReference type="Proteomes" id="UP000000692"/>
    </source>
</evidence>
<dbReference type="Pfam" id="PF20155">
    <property type="entry name" value="TMP_3"/>
    <property type="match status" value="1"/>
</dbReference>
<reference evidence="3 4" key="1">
    <citation type="journal article" date="2011" name="J. Bacteriol.">
        <title>Complete genome sequence of the industrial strain Ketogulonicigenium vulgare WSH-001.</title>
        <authorList>
            <person name="Liu L."/>
            <person name="Li Y."/>
            <person name="Zhang J."/>
            <person name="Zhou Z."/>
            <person name="Liu J."/>
            <person name="Li X."/>
            <person name="Zhou J."/>
            <person name="Du G."/>
            <person name="Wang L."/>
            <person name="Chen J."/>
        </authorList>
    </citation>
    <scope>NUCLEOTIDE SEQUENCE [LARGE SCALE GENOMIC DNA]</scope>
    <source>
        <strain evidence="3 4">WSH-001</strain>
    </source>
</reference>
<feature type="domain" description="Tape measure protein N-terminal" evidence="2">
    <location>
        <begin position="84"/>
        <end position="271"/>
    </location>
</feature>
<proteinExistence type="predicted"/>
<feature type="region of interest" description="Disordered" evidence="1">
    <location>
        <begin position="705"/>
        <end position="726"/>
    </location>
</feature>
<dbReference type="eggNOG" id="COG5281">
    <property type="taxonomic scope" value="Bacteria"/>
</dbReference>
<dbReference type="AlphaFoldDB" id="F9Y9R7"/>
<feature type="compositionally biased region" description="Basic and acidic residues" evidence="1">
    <location>
        <begin position="708"/>
        <end position="723"/>
    </location>
</feature>
<dbReference type="InterPro" id="IPR013491">
    <property type="entry name" value="Tape_meas_N"/>
</dbReference>
<accession>F9Y9R7</accession>
<evidence type="ECO:0000259" key="2">
    <source>
        <dbReference type="Pfam" id="PF20155"/>
    </source>
</evidence>
<evidence type="ECO:0000256" key="1">
    <source>
        <dbReference type="SAM" id="MobiDB-lite"/>
    </source>
</evidence>
<gene>
    <name evidence="3" type="ordered locus">KVU_1566</name>
</gene>
<dbReference type="Proteomes" id="UP000000692">
    <property type="component" value="Chromosome"/>
</dbReference>
<dbReference type="KEGG" id="kvl:KVU_1566"/>
<protein>
    <submittedName>
        <fullName evidence="3">Phage tape measure protein</fullName>
    </submittedName>
</protein>
<dbReference type="NCBIfam" id="TIGR02675">
    <property type="entry name" value="tape_meas_nterm"/>
    <property type="match status" value="1"/>
</dbReference>
<name>F9Y9R7_KETVW</name>